<protein>
    <submittedName>
        <fullName evidence="1">Uncharacterized protein</fullName>
    </submittedName>
</protein>
<reference evidence="1" key="1">
    <citation type="journal article" date="2018" name="Genome Biol. Evol.">
        <title>Genomics and development of Lentinus tigrinus, a white-rot wood-decaying mushroom with dimorphic fruiting bodies.</title>
        <authorList>
            <person name="Wu B."/>
            <person name="Xu Z."/>
            <person name="Knudson A."/>
            <person name="Carlson A."/>
            <person name="Chen N."/>
            <person name="Kovaka S."/>
            <person name="LaButti K."/>
            <person name="Lipzen A."/>
            <person name="Pennachio C."/>
            <person name="Riley R."/>
            <person name="Schakwitz W."/>
            <person name="Umezawa K."/>
            <person name="Ohm R.A."/>
            <person name="Grigoriev I.V."/>
            <person name="Nagy L.G."/>
            <person name="Gibbons J."/>
            <person name="Hibbett D."/>
        </authorList>
    </citation>
    <scope>NUCLEOTIDE SEQUENCE [LARGE SCALE GENOMIC DNA]</scope>
    <source>
        <strain evidence="1">ALCF2SS1-6</strain>
    </source>
</reference>
<proteinExistence type="predicted"/>
<evidence type="ECO:0000313" key="2">
    <source>
        <dbReference type="Proteomes" id="UP000313359"/>
    </source>
</evidence>
<dbReference type="EMBL" id="ML122254">
    <property type="protein sequence ID" value="RPD64426.1"/>
    <property type="molecule type" value="Genomic_DNA"/>
</dbReference>
<sequence length="121" mass="13602">MFLQRLDCPQYLARRNGSTFALELTPFTPYARAPPTFTVANPFDPSSEPPPRSYKLAATRDWIRFAPPWRPSPLIYGSTQAAAFNEQARVASTWSVPSLVNDVQPHDTEVTGHPFSHRDSN</sequence>
<name>A0A5C2SSU6_9APHY</name>
<organism evidence="1 2">
    <name type="scientific">Lentinus tigrinus ALCF2SS1-6</name>
    <dbReference type="NCBI Taxonomy" id="1328759"/>
    <lineage>
        <taxon>Eukaryota</taxon>
        <taxon>Fungi</taxon>
        <taxon>Dikarya</taxon>
        <taxon>Basidiomycota</taxon>
        <taxon>Agaricomycotina</taxon>
        <taxon>Agaricomycetes</taxon>
        <taxon>Polyporales</taxon>
        <taxon>Polyporaceae</taxon>
        <taxon>Lentinus</taxon>
    </lineage>
</organism>
<gene>
    <name evidence="1" type="ORF">L227DRAFT_608087</name>
</gene>
<dbReference type="AlphaFoldDB" id="A0A5C2SSU6"/>
<accession>A0A5C2SSU6</accession>
<evidence type="ECO:0000313" key="1">
    <source>
        <dbReference type="EMBL" id="RPD64426.1"/>
    </source>
</evidence>
<keyword evidence="2" id="KW-1185">Reference proteome</keyword>
<dbReference type="Proteomes" id="UP000313359">
    <property type="component" value="Unassembled WGS sequence"/>
</dbReference>